<sequence length="217" mass="24120">MQALNNLSYSQMLQQQLLQQQQMLLALHLQTMQKLNLPQSVPPDLGDRNGSNIVPSLPNVNMPPQPISRVLTSKDSSPPSSCVCVCVCMYVCLFVCLFLLPSSNTINSDYLKTVGGPTEDDCEDDTTQNWFQFLTPKSPKAIATTSPPPPDQKKENSKPNPLLASSHIIKNIDEITQKKLEALHALGYTNKTFNLVLLSQYKGNLEKVVLELKGFYN</sequence>
<name>X6N533_RETFI</name>
<dbReference type="EMBL" id="ASPP01011994">
    <property type="protein sequence ID" value="ETO21048.1"/>
    <property type="molecule type" value="Genomic_DNA"/>
</dbReference>
<dbReference type="AlphaFoldDB" id="X6N533"/>
<gene>
    <name evidence="2" type="ORF">RFI_16156</name>
</gene>
<accession>X6N533</accession>
<dbReference type="InterPro" id="IPR009060">
    <property type="entry name" value="UBA-like_sf"/>
</dbReference>
<comment type="caution">
    <text evidence="2">The sequence shown here is derived from an EMBL/GenBank/DDBJ whole genome shotgun (WGS) entry which is preliminary data.</text>
</comment>
<dbReference type="Proteomes" id="UP000023152">
    <property type="component" value="Unassembled WGS sequence"/>
</dbReference>
<feature type="region of interest" description="Disordered" evidence="1">
    <location>
        <begin position="139"/>
        <end position="161"/>
    </location>
</feature>
<evidence type="ECO:0008006" key="4">
    <source>
        <dbReference type="Google" id="ProtNLM"/>
    </source>
</evidence>
<proteinExistence type="predicted"/>
<reference evidence="2 3" key="1">
    <citation type="journal article" date="2013" name="Curr. Biol.">
        <title>The Genome of the Foraminiferan Reticulomyxa filosa.</title>
        <authorList>
            <person name="Glockner G."/>
            <person name="Hulsmann N."/>
            <person name="Schleicher M."/>
            <person name="Noegel A.A."/>
            <person name="Eichinger L."/>
            <person name="Gallinger C."/>
            <person name="Pawlowski J."/>
            <person name="Sierra R."/>
            <person name="Euteneuer U."/>
            <person name="Pillet L."/>
            <person name="Moustafa A."/>
            <person name="Platzer M."/>
            <person name="Groth M."/>
            <person name="Szafranski K."/>
            <person name="Schliwa M."/>
        </authorList>
    </citation>
    <scope>NUCLEOTIDE SEQUENCE [LARGE SCALE GENOMIC DNA]</scope>
</reference>
<organism evidence="2 3">
    <name type="scientific">Reticulomyxa filosa</name>
    <dbReference type="NCBI Taxonomy" id="46433"/>
    <lineage>
        <taxon>Eukaryota</taxon>
        <taxon>Sar</taxon>
        <taxon>Rhizaria</taxon>
        <taxon>Retaria</taxon>
        <taxon>Foraminifera</taxon>
        <taxon>Monothalamids</taxon>
        <taxon>Reticulomyxidae</taxon>
        <taxon>Reticulomyxa</taxon>
    </lineage>
</organism>
<dbReference type="OrthoDB" id="10251475at2759"/>
<keyword evidence="3" id="KW-1185">Reference proteome</keyword>
<evidence type="ECO:0000313" key="3">
    <source>
        <dbReference type="Proteomes" id="UP000023152"/>
    </source>
</evidence>
<protein>
    <recommendedName>
        <fullName evidence="4">UBA domain-containing protein</fullName>
    </recommendedName>
</protein>
<evidence type="ECO:0000256" key="1">
    <source>
        <dbReference type="SAM" id="MobiDB-lite"/>
    </source>
</evidence>
<dbReference type="Gene3D" id="1.10.8.10">
    <property type="entry name" value="DNA helicase RuvA subunit, C-terminal domain"/>
    <property type="match status" value="1"/>
</dbReference>
<evidence type="ECO:0000313" key="2">
    <source>
        <dbReference type="EMBL" id="ETO21048.1"/>
    </source>
</evidence>
<dbReference type="SUPFAM" id="SSF46934">
    <property type="entry name" value="UBA-like"/>
    <property type="match status" value="1"/>
</dbReference>